<evidence type="ECO:0000313" key="2">
    <source>
        <dbReference type="EMBL" id="SDK69682.1"/>
    </source>
</evidence>
<protein>
    <recommendedName>
        <fullName evidence="4">DUF3108 domain-containing protein</fullName>
    </recommendedName>
</protein>
<dbReference type="AlphaFoldDB" id="A0A1G9E0M5"/>
<gene>
    <name evidence="2" type="ORF">SAMN05216212_2971</name>
</gene>
<sequence>MPVRMLILTLTLITGFARAQTLEPFTATYAANYNGIQVTAERELSGGGSNWRLDFRADSFLADIREYSRFSLSDSQIRPRHYEYRRTGLGRDRETILNFEPRRVVNVSRPKRTLEAVPEQVHDKVSYQLQLALDVAAGEQDLTYHVADGKKLRTYRFAIAGKEMLETPLGKVETVKVERIREAGAERSTYIWFAPAWNHALVKLMQEEEDGETYQISLTKFSSGTKDRQ</sequence>
<accession>A0A1G9E0M5</accession>
<name>A0A1G9E0M5_9GAMM</name>
<evidence type="ECO:0000256" key="1">
    <source>
        <dbReference type="SAM" id="SignalP"/>
    </source>
</evidence>
<organism evidence="2 3">
    <name type="scientific">Microbulbifer yueqingensis</name>
    <dbReference type="NCBI Taxonomy" id="658219"/>
    <lineage>
        <taxon>Bacteria</taxon>
        <taxon>Pseudomonadati</taxon>
        <taxon>Pseudomonadota</taxon>
        <taxon>Gammaproteobacteria</taxon>
        <taxon>Cellvibrionales</taxon>
        <taxon>Microbulbiferaceae</taxon>
        <taxon>Microbulbifer</taxon>
    </lineage>
</organism>
<dbReference type="InterPro" id="IPR021457">
    <property type="entry name" value="DUF3108"/>
</dbReference>
<reference evidence="3" key="1">
    <citation type="submission" date="2016-10" db="EMBL/GenBank/DDBJ databases">
        <authorList>
            <person name="Varghese N."/>
            <person name="Submissions S."/>
        </authorList>
    </citation>
    <scope>NUCLEOTIDE SEQUENCE [LARGE SCALE GENOMIC DNA]</scope>
    <source>
        <strain evidence="3">CGMCC 1.10658</strain>
    </source>
</reference>
<proteinExistence type="predicted"/>
<dbReference type="STRING" id="658219.SAMN05216212_2971"/>
<dbReference type="Pfam" id="PF11306">
    <property type="entry name" value="DUF3108"/>
    <property type="match status" value="1"/>
</dbReference>
<dbReference type="Proteomes" id="UP000199305">
    <property type="component" value="Unassembled WGS sequence"/>
</dbReference>
<keyword evidence="3" id="KW-1185">Reference proteome</keyword>
<dbReference type="EMBL" id="FNFH01000007">
    <property type="protein sequence ID" value="SDK69682.1"/>
    <property type="molecule type" value="Genomic_DNA"/>
</dbReference>
<evidence type="ECO:0000313" key="3">
    <source>
        <dbReference type="Proteomes" id="UP000199305"/>
    </source>
</evidence>
<feature type="signal peptide" evidence="1">
    <location>
        <begin position="1"/>
        <end position="19"/>
    </location>
</feature>
<feature type="chain" id="PRO_5011758836" description="DUF3108 domain-containing protein" evidence="1">
    <location>
        <begin position="20"/>
        <end position="229"/>
    </location>
</feature>
<evidence type="ECO:0008006" key="4">
    <source>
        <dbReference type="Google" id="ProtNLM"/>
    </source>
</evidence>
<keyword evidence="1" id="KW-0732">Signal</keyword>